<reference evidence="4" key="1">
    <citation type="journal article" date="2019" name="Int. J. Syst. Evol. Microbiol.">
        <title>The Global Catalogue of Microorganisms (GCM) 10K type strain sequencing project: providing services to taxonomists for standard genome sequencing and annotation.</title>
        <authorList>
            <consortium name="The Broad Institute Genomics Platform"/>
            <consortium name="The Broad Institute Genome Sequencing Center for Infectious Disease"/>
            <person name="Wu L."/>
            <person name="Ma J."/>
        </authorList>
    </citation>
    <scope>NUCLEOTIDE SEQUENCE [LARGE SCALE GENOMIC DNA]</scope>
    <source>
        <strain evidence="4">JCM 11650</strain>
    </source>
</reference>
<keyword evidence="4" id="KW-1185">Reference proteome</keyword>
<dbReference type="EMBL" id="JBHSEW010000001">
    <property type="protein sequence ID" value="MFC4620814.1"/>
    <property type="molecule type" value="Genomic_DNA"/>
</dbReference>
<feature type="chain" id="PRO_5045731311" evidence="2">
    <location>
        <begin position="21"/>
        <end position="299"/>
    </location>
</feature>
<name>A0ABV9GTG8_9BURK</name>
<keyword evidence="1" id="KW-0175">Coiled coil</keyword>
<evidence type="ECO:0000313" key="3">
    <source>
        <dbReference type="EMBL" id="MFC4620814.1"/>
    </source>
</evidence>
<accession>A0ABV9GTG8</accession>
<evidence type="ECO:0000256" key="1">
    <source>
        <dbReference type="SAM" id="Coils"/>
    </source>
</evidence>
<protein>
    <submittedName>
        <fullName evidence="3">Uncharacterized protein</fullName>
    </submittedName>
</protein>
<dbReference type="Proteomes" id="UP001595967">
    <property type="component" value="Unassembled WGS sequence"/>
</dbReference>
<evidence type="ECO:0000256" key="2">
    <source>
        <dbReference type="SAM" id="SignalP"/>
    </source>
</evidence>
<comment type="caution">
    <text evidence="3">The sequence shown here is derived from an EMBL/GenBank/DDBJ whole genome shotgun (WGS) entry which is preliminary data.</text>
</comment>
<feature type="coiled-coil region" evidence="1">
    <location>
        <begin position="110"/>
        <end position="158"/>
    </location>
</feature>
<gene>
    <name evidence="3" type="ORF">ACFO3A_01095</name>
</gene>
<proteinExistence type="predicted"/>
<feature type="signal peptide" evidence="2">
    <location>
        <begin position="1"/>
        <end position="20"/>
    </location>
</feature>
<evidence type="ECO:0000313" key="4">
    <source>
        <dbReference type="Proteomes" id="UP001595967"/>
    </source>
</evidence>
<sequence length="299" mass="32676">MKFTRFLALTVAFAPPAVMAGPLDELLGAAINEMTKNASGNSAPAPIAHGKSGDSLFFKAGNTCSGGQEERANSWAIRLLNDINPAKTPTIESFCSDLRASTNKLDAPCYASCESQYREYFDQVKEAKREAEAKRITVRQEEERRAAEQQQAEAARVAALKAGQVKPSNLKEATIVYNAEHGGSLASAPKIRPDGAMYYMNGKIKMAGDKPEFLAALSSSQDNELLANALRRSRGMGESTDYFAVIIPDQLQKYYFDGAKIEGGFDLVGRYISNTKYKTVAGQEKLAPVFEAVYLVFWQ</sequence>
<organism evidence="3 4">
    <name type="scientific">Comamonas nitrativorans</name>
    <dbReference type="NCBI Taxonomy" id="108437"/>
    <lineage>
        <taxon>Bacteria</taxon>
        <taxon>Pseudomonadati</taxon>
        <taxon>Pseudomonadota</taxon>
        <taxon>Betaproteobacteria</taxon>
        <taxon>Burkholderiales</taxon>
        <taxon>Comamonadaceae</taxon>
        <taxon>Comamonas</taxon>
    </lineage>
</organism>
<keyword evidence="2" id="KW-0732">Signal</keyword>
<dbReference type="RefSeq" id="WP_377723185.1">
    <property type="nucleotide sequence ID" value="NZ_JBHSEW010000001.1"/>
</dbReference>